<dbReference type="AlphaFoldDB" id="A0A1J9PVT9"/>
<organism evidence="2 3">
    <name type="scientific">Emergomyces pasteurianus Ep9510</name>
    <dbReference type="NCBI Taxonomy" id="1447872"/>
    <lineage>
        <taxon>Eukaryota</taxon>
        <taxon>Fungi</taxon>
        <taxon>Dikarya</taxon>
        <taxon>Ascomycota</taxon>
        <taxon>Pezizomycotina</taxon>
        <taxon>Eurotiomycetes</taxon>
        <taxon>Eurotiomycetidae</taxon>
        <taxon>Onygenales</taxon>
        <taxon>Ajellomycetaceae</taxon>
        <taxon>Emergomyces</taxon>
    </lineage>
</organism>
<feature type="region of interest" description="Disordered" evidence="1">
    <location>
        <begin position="22"/>
        <end position="63"/>
    </location>
</feature>
<proteinExistence type="predicted"/>
<evidence type="ECO:0000313" key="3">
    <source>
        <dbReference type="Proteomes" id="UP000182235"/>
    </source>
</evidence>
<evidence type="ECO:0000256" key="1">
    <source>
        <dbReference type="SAM" id="MobiDB-lite"/>
    </source>
</evidence>
<comment type="caution">
    <text evidence="2">The sequence shown here is derived from an EMBL/GenBank/DDBJ whole genome shotgun (WGS) entry which is preliminary data.</text>
</comment>
<feature type="region of interest" description="Disordered" evidence="1">
    <location>
        <begin position="106"/>
        <end position="169"/>
    </location>
</feature>
<sequence length="324" mass="34807">MEPLPNTAQFITSIIHQLSKFHPPSLRGATASSSRPRDQSNSGRYQHHHLPSTEVDNNRNPLSQLPTPLLSKVKPLLLTLHCLFPNELLLALDILDRQGIKRYESYNHKHGSSKGTADDEKGQSRGGMGGGIYFVPSSSPPSSSSYTSGMNPTRTNNNNNNRNNNNSNNDNPSNSHIVCLNAWNCSCPAFALAAYQHLDSPQTTTEAQQQNGGRGGGEGGDDLLPAPRPRHTCNDIDYSDDDDDSCSGYNLPSTSTTPFLFGGMLTRHSMRNMHYGTPVCKHLLACLLGSQCPALFGGGVKSVYVGDGIGDEGVCEVAGRSAAA</sequence>
<protein>
    <recommendedName>
        <fullName evidence="4">SWIM-type domain-containing protein</fullName>
    </recommendedName>
</protein>
<evidence type="ECO:0000313" key="2">
    <source>
        <dbReference type="EMBL" id="OJD20010.1"/>
    </source>
</evidence>
<name>A0A1J9PVT9_9EURO</name>
<dbReference type="VEuPathDB" id="FungiDB:AJ78_00026"/>
<dbReference type="STRING" id="1447872.A0A1J9PVT9"/>
<feature type="compositionally biased region" description="Low complexity" evidence="1">
    <location>
        <begin position="136"/>
        <end position="169"/>
    </location>
</feature>
<feature type="compositionally biased region" description="Polar residues" evidence="1">
    <location>
        <begin position="201"/>
        <end position="211"/>
    </location>
</feature>
<gene>
    <name evidence="2" type="ORF">AJ78_00026</name>
</gene>
<reference evidence="2 3" key="1">
    <citation type="submission" date="2015-07" db="EMBL/GenBank/DDBJ databases">
        <title>Emmonsia species relationships and genome sequence.</title>
        <authorList>
            <consortium name="The Broad Institute Genomics Platform"/>
            <person name="Cuomo C.A."/>
            <person name="Munoz J.F."/>
            <person name="Imamovic A."/>
            <person name="Priest M.E."/>
            <person name="Young S."/>
            <person name="Clay O.K."/>
            <person name="McEwen J.G."/>
        </authorList>
    </citation>
    <scope>NUCLEOTIDE SEQUENCE [LARGE SCALE GENOMIC DNA]</scope>
    <source>
        <strain evidence="2 3">UAMH 9510</strain>
    </source>
</reference>
<keyword evidence="3" id="KW-1185">Reference proteome</keyword>
<feature type="compositionally biased region" description="Polar residues" evidence="1">
    <location>
        <begin position="54"/>
        <end position="63"/>
    </location>
</feature>
<dbReference type="OrthoDB" id="5413281at2759"/>
<dbReference type="Proteomes" id="UP000182235">
    <property type="component" value="Unassembled WGS sequence"/>
</dbReference>
<feature type="region of interest" description="Disordered" evidence="1">
    <location>
        <begin position="201"/>
        <end position="237"/>
    </location>
</feature>
<accession>A0A1J9PVT9</accession>
<dbReference type="EMBL" id="LGRN01000001">
    <property type="protein sequence ID" value="OJD20010.1"/>
    <property type="molecule type" value="Genomic_DNA"/>
</dbReference>
<feature type="compositionally biased region" description="Polar residues" evidence="1">
    <location>
        <begin position="30"/>
        <end position="44"/>
    </location>
</feature>
<evidence type="ECO:0008006" key="4">
    <source>
        <dbReference type="Google" id="ProtNLM"/>
    </source>
</evidence>